<evidence type="ECO:0000256" key="2">
    <source>
        <dbReference type="ARBA" id="ARBA00009865"/>
    </source>
</evidence>
<feature type="binding site" evidence="7">
    <location>
        <begin position="204"/>
        <end position="206"/>
    </location>
    <ligand>
        <name>substrate</name>
    </ligand>
</feature>
<keyword evidence="3 5" id="KW-0378">Hydrolase</keyword>
<comment type="pathway">
    <text evidence="1 5">Glycan metabolism; L-arabinan degradation.</text>
</comment>
<proteinExistence type="inferred from homology"/>
<feature type="active site" description="Proton donor" evidence="6">
    <location>
        <position position="243"/>
    </location>
</feature>
<dbReference type="InterPro" id="IPR016840">
    <property type="entry name" value="Glyco_hydro_43_endo_a_Ara-ase"/>
</dbReference>
<dbReference type="InterPro" id="IPR050727">
    <property type="entry name" value="GH43_arabinanases"/>
</dbReference>
<dbReference type="PIRSF" id="PIRSF026534">
    <property type="entry name" value="Endo_alpha-L-arabinosidase"/>
    <property type="match status" value="1"/>
</dbReference>
<evidence type="ECO:0000313" key="11">
    <source>
        <dbReference type="Proteomes" id="UP000704529"/>
    </source>
</evidence>
<dbReference type="InterPro" id="IPR006710">
    <property type="entry name" value="Glyco_hydro_43"/>
</dbReference>
<dbReference type="PANTHER" id="PTHR43301">
    <property type="entry name" value="ARABINAN ENDO-1,5-ALPHA-L-ARABINOSIDASE"/>
    <property type="match status" value="1"/>
</dbReference>
<evidence type="ECO:0000256" key="8">
    <source>
        <dbReference type="PIRSR" id="PIRSR026534-3"/>
    </source>
</evidence>
<feature type="site" description="Important for substrate recognition" evidence="8">
    <location>
        <position position="317"/>
    </location>
</feature>
<feature type="site" description="Important for catalytic activity, responsible for pKa modulation of the active site Glu and correct orientation of both the proton donor and substrate" evidence="8">
    <location>
        <position position="187"/>
    </location>
</feature>
<organism evidence="10 11">
    <name type="scientific">Sphingomonas yabuuchiae</name>
    <dbReference type="NCBI Taxonomy" id="172044"/>
    <lineage>
        <taxon>Bacteria</taxon>
        <taxon>Pseudomonadati</taxon>
        <taxon>Pseudomonadota</taxon>
        <taxon>Alphaproteobacteria</taxon>
        <taxon>Sphingomonadales</taxon>
        <taxon>Sphingomonadaceae</taxon>
        <taxon>Sphingomonas</taxon>
    </lineage>
</organism>
<dbReference type="GO" id="GO:0046558">
    <property type="term" value="F:arabinan endo-1,5-alpha-L-arabinosidase activity"/>
    <property type="evidence" value="ECO:0007669"/>
    <property type="project" value="InterPro"/>
</dbReference>
<evidence type="ECO:0000256" key="4">
    <source>
        <dbReference type="ARBA" id="ARBA00023295"/>
    </source>
</evidence>
<evidence type="ECO:0000256" key="6">
    <source>
        <dbReference type="PIRSR" id="PIRSR026534-1"/>
    </source>
</evidence>
<feature type="binding site" evidence="7">
    <location>
        <begin position="184"/>
        <end position="187"/>
    </location>
    <ligand>
        <name>substrate</name>
    </ligand>
</feature>
<dbReference type="PANTHER" id="PTHR43301:SF3">
    <property type="entry name" value="ARABINAN ENDO-1,5-ALPHA-L-ARABINOSIDASE A-RELATED"/>
    <property type="match status" value="1"/>
</dbReference>
<keyword evidence="9" id="KW-0472">Membrane</keyword>
<dbReference type="AlphaFoldDB" id="A0AA41DBZ4"/>
<dbReference type="InterPro" id="IPR023296">
    <property type="entry name" value="Glyco_hydro_beta-prop_sf"/>
</dbReference>
<accession>A0AA41DBZ4</accession>
<evidence type="ECO:0000256" key="1">
    <source>
        <dbReference type="ARBA" id="ARBA00004834"/>
    </source>
</evidence>
<name>A0AA41DBZ4_9SPHN</name>
<comment type="catalytic activity">
    <reaction evidence="5">
        <text>Hydrolysis of terminal non-reducing alpha-L-arabinofuranoside residues in alpha-L-arabinosides.</text>
        <dbReference type="EC" id="3.2.1.55"/>
    </reaction>
</comment>
<feature type="binding site" evidence="7">
    <location>
        <position position="57"/>
    </location>
    <ligand>
        <name>substrate</name>
    </ligand>
</feature>
<feature type="active site" description="Proton acceptor" evidence="6">
    <location>
        <position position="57"/>
    </location>
</feature>
<dbReference type="CDD" id="cd08998">
    <property type="entry name" value="GH43_Arb43a-like"/>
    <property type="match status" value="1"/>
</dbReference>
<evidence type="ECO:0000313" key="10">
    <source>
        <dbReference type="EMBL" id="MBN3558626.1"/>
    </source>
</evidence>
<comment type="similarity">
    <text evidence="2 5">Belongs to the glycosyl hydrolase 43 family.</text>
</comment>
<sequence length="365" mass="40210">MIRARNGGFVMRQLGRSRSLYLLRAMVLVGAVALGSKALISAPRETALSGDIVPAHDPVLIREGDRYYVYSTGQRDRQPLVARTSRDLRHWAPLPSPLPDLPDWARAAVPGAREMWAPDIAQVGARVGARVGDGYRLYYSVSRFGTQHSAIGLATATTLDPDAPGYGWRDEGLVIASREGDPYNAIDPAFVRDRQGGEWLSFGSFWGGIQLIRLDPWSGKPAAGAKPRMIARRDLGDKTNAIEAPFIIDHDGWYWLIVSFDFCCRGTRSSYHLRIGRARSIEGPYVDRSGRAMREGGGTMLLQADAAGRDRFRGPGHAGVMRDRDGRHYLVHHAYDAAAGGVATLRIERLYWDEAGWPVVEKAAS</sequence>
<dbReference type="EMBL" id="JAFHKU010000128">
    <property type="protein sequence ID" value="MBN3558626.1"/>
    <property type="molecule type" value="Genomic_DNA"/>
</dbReference>
<keyword evidence="9" id="KW-1133">Transmembrane helix</keyword>
<dbReference type="Proteomes" id="UP000704529">
    <property type="component" value="Unassembled WGS sequence"/>
</dbReference>
<dbReference type="Pfam" id="PF04616">
    <property type="entry name" value="Glyco_hydro_43"/>
    <property type="match status" value="1"/>
</dbReference>
<gene>
    <name evidence="10" type="ORF">JYA60_10350</name>
</gene>
<feature type="binding site" evidence="7">
    <location>
        <position position="145"/>
    </location>
    <ligand>
        <name>substrate</name>
    </ligand>
</feature>
<dbReference type="EC" id="3.2.1.55" evidence="5"/>
<dbReference type="GO" id="GO:0046556">
    <property type="term" value="F:alpha-L-arabinofuranosidase activity"/>
    <property type="evidence" value="ECO:0007669"/>
    <property type="project" value="UniProtKB-EC"/>
</dbReference>
<evidence type="ECO:0000256" key="7">
    <source>
        <dbReference type="PIRSR" id="PIRSR026534-2"/>
    </source>
</evidence>
<dbReference type="Gene3D" id="2.115.10.20">
    <property type="entry name" value="Glycosyl hydrolase domain, family 43"/>
    <property type="match status" value="1"/>
</dbReference>
<evidence type="ECO:0000256" key="5">
    <source>
        <dbReference type="PIRNR" id="PIRNR026534"/>
    </source>
</evidence>
<protein>
    <recommendedName>
        <fullName evidence="5">Extracellular exo-alpha-(1-&gt;5)-L-arabinofuranosidase</fullName>
        <ecNumber evidence="5">3.2.1.55</ecNumber>
    </recommendedName>
</protein>
<reference evidence="10" key="1">
    <citation type="submission" date="2021-01" db="EMBL/GenBank/DDBJ databases">
        <title>Genome Sequencing of Type Strains.</title>
        <authorList>
            <person name="Lemaire J.F."/>
            <person name="Inderbitzin P."/>
            <person name="Collins S.B."/>
            <person name="Wespe N."/>
            <person name="Knight-Connoni V."/>
        </authorList>
    </citation>
    <scope>NUCLEOTIDE SEQUENCE</scope>
    <source>
        <strain evidence="10">DSM 14562</strain>
    </source>
</reference>
<dbReference type="SUPFAM" id="SSF75005">
    <property type="entry name" value="Arabinanase/levansucrase/invertase"/>
    <property type="match status" value="1"/>
</dbReference>
<evidence type="ECO:0000256" key="3">
    <source>
        <dbReference type="ARBA" id="ARBA00022801"/>
    </source>
</evidence>
<keyword evidence="4 5" id="KW-0326">Glycosidase</keyword>
<comment type="caution">
    <text evidence="10">The sequence shown here is derived from an EMBL/GenBank/DDBJ whole genome shotgun (WGS) entry which is preliminary data.</text>
</comment>
<evidence type="ECO:0000256" key="9">
    <source>
        <dbReference type="SAM" id="Phobius"/>
    </source>
</evidence>
<keyword evidence="9" id="KW-0812">Transmembrane</keyword>
<feature type="transmembrane region" description="Helical" evidence="9">
    <location>
        <begin position="21"/>
        <end position="40"/>
    </location>
</feature>
<dbReference type="GO" id="GO:0005975">
    <property type="term" value="P:carbohydrate metabolic process"/>
    <property type="evidence" value="ECO:0007669"/>
    <property type="project" value="InterPro"/>
</dbReference>